<feature type="domain" description="ABC transporter" evidence="5">
    <location>
        <begin position="52"/>
        <end position="277"/>
    </location>
</feature>
<dbReference type="EMBL" id="JNCA01000030">
    <property type="protein sequence ID" value="KDN53975.1"/>
    <property type="molecule type" value="Genomic_DNA"/>
</dbReference>
<dbReference type="PROSITE" id="PS50893">
    <property type="entry name" value="ABC_TRANSPORTER_2"/>
    <property type="match status" value="1"/>
</dbReference>
<evidence type="ECO:0000256" key="2">
    <source>
        <dbReference type="ARBA" id="ARBA00022448"/>
    </source>
</evidence>
<dbReference type="SUPFAM" id="SSF52540">
    <property type="entry name" value="P-loop containing nucleoside triphosphate hydrolases"/>
    <property type="match status" value="1"/>
</dbReference>
<dbReference type="PATRIC" id="fig|1492738.3.peg.2900"/>
<dbReference type="InterPro" id="IPR015860">
    <property type="entry name" value="ABC_transpr_TagH-like"/>
</dbReference>
<evidence type="ECO:0000256" key="4">
    <source>
        <dbReference type="ARBA" id="ARBA00022840"/>
    </source>
</evidence>
<accession>A0A066WTG6</accession>
<dbReference type="PANTHER" id="PTHR46743">
    <property type="entry name" value="TEICHOIC ACIDS EXPORT ATP-BINDING PROTEIN TAGH"/>
    <property type="match status" value="1"/>
</dbReference>
<sequence length="432" mass="48191">MSHNPQPTTHNVILKAENISKQYRLGTVGTGTLKDDLNRWWHRIRGKENPYLKIGEANDRSTKGTSDYVWALQDINFEVERGEVLGIIGKNGAGKSTLLKILSKVTAPTTGTIKSRGRIASLLEVGTGFNGELTGRENVYLNGAILGMTKKEITAKLDEIIEFSGCERYIDTPVKRYSSGMTVRLAFAVAAFLEPEILVIDEVLAVGDAEFQKKAIGKMQDISKGEGRTVLFVSHNMAAVKSLCTRGIVLEHGKVAFEGEINQVINFYMNKQNNFSFPNPVFKKINSEINGPKILQCELKNLEGDIKSIFSAGDIISLHLIIQPDLEVKKHYCAVWFIHDKYGEEFAVCSSGKMNNKFYDSETILIKSNIDSSGLLPGDYSIRLVLHIPGENNFDDWTAAINFNIISHDINKTGFEYTSIWSPKAFLKSEWE</sequence>
<dbReference type="PANTHER" id="PTHR46743:SF2">
    <property type="entry name" value="TEICHOIC ACIDS EXPORT ATP-BINDING PROTEIN TAGH"/>
    <property type="match status" value="1"/>
</dbReference>
<comment type="similarity">
    <text evidence="1">Belongs to the ABC transporter superfamily.</text>
</comment>
<dbReference type="InterPro" id="IPR003593">
    <property type="entry name" value="AAA+_ATPase"/>
</dbReference>
<evidence type="ECO:0000259" key="5">
    <source>
        <dbReference type="PROSITE" id="PS50893"/>
    </source>
</evidence>
<dbReference type="Pfam" id="PF00005">
    <property type="entry name" value="ABC_tran"/>
    <property type="match status" value="1"/>
</dbReference>
<dbReference type="Gene3D" id="3.40.50.300">
    <property type="entry name" value="P-loop containing nucleotide triphosphate hydrolases"/>
    <property type="match status" value="1"/>
</dbReference>
<comment type="caution">
    <text evidence="6">The sequence shown here is derived from an EMBL/GenBank/DDBJ whole genome shotgun (WGS) entry which is preliminary data.</text>
</comment>
<dbReference type="eggNOG" id="COG1134">
    <property type="taxonomic scope" value="Bacteria"/>
</dbReference>
<dbReference type="GO" id="GO:0140359">
    <property type="term" value="F:ABC-type transporter activity"/>
    <property type="evidence" value="ECO:0007669"/>
    <property type="project" value="InterPro"/>
</dbReference>
<dbReference type="OrthoDB" id="9801987at2"/>
<dbReference type="InterPro" id="IPR050683">
    <property type="entry name" value="Bact_Polysacc_Export_ATP-bd"/>
</dbReference>
<dbReference type="GO" id="GO:0016020">
    <property type="term" value="C:membrane"/>
    <property type="evidence" value="ECO:0007669"/>
    <property type="project" value="InterPro"/>
</dbReference>
<dbReference type="InterPro" id="IPR003439">
    <property type="entry name" value="ABC_transporter-like_ATP-bd"/>
</dbReference>
<keyword evidence="7" id="KW-1185">Reference proteome</keyword>
<gene>
    <name evidence="6" type="ORF">FEM21_29130</name>
</gene>
<dbReference type="GO" id="GO:0016887">
    <property type="term" value="F:ATP hydrolysis activity"/>
    <property type="evidence" value="ECO:0007669"/>
    <property type="project" value="InterPro"/>
</dbReference>
<evidence type="ECO:0000313" key="6">
    <source>
        <dbReference type="EMBL" id="KDN53975.1"/>
    </source>
</evidence>
<dbReference type="Proteomes" id="UP000027064">
    <property type="component" value="Unassembled WGS sequence"/>
</dbReference>
<keyword evidence="3" id="KW-0547">Nucleotide-binding</keyword>
<organism evidence="6 7">
    <name type="scientific">Flavobacterium seoulense</name>
    <dbReference type="NCBI Taxonomy" id="1492738"/>
    <lineage>
        <taxon>Bacteria</taxon>
        <taxon>Pseudomonadati</taxon>
        <taxon>Bacteroidota</taxon>
        <taxon>Flavobacteriia</taxon>
        <taxon>Flavobacteriales</taxon>
        <taxon>Flavobacteriaceae</taxon>
        <taxon>Flavobacterium</taxon>
    </lineage>
</organism>
<evidence type="ECO:0000256" key="3">
    <source>
        <dbReference type="ARBA" id="ARBA00022741"/>
    </source>
</evidence>
<dbReference type="STRING" id="1492738.FEM21_29130"/>
<dbReference type="SMART" id="SM00382">
    <property type="entry name" value="AAA"/>
    <property type="match status" value="1"/>
</dbReference>
<name>A0A066WTG6_9FLAO</name>
<dbReference type="InterPro" id="IPR027417">
    <property type="entry name" value="P-loop_NTPase"/>
</dbReference>
<proteinExistence type="inferred from homology"/>
<dbReference type="AlphaFoldDB" id="A0A066WTG6"/>
<dbReference type="CDD" id="cd03220">
    <property type="entry name" value="ABC_KpsT_Wzt"/>
    <property type="match status" value="1"/>
</dbReference>
<dbReference type="GO" id="GO:0005524">
    <property type="term" value="F:ATP binding"/>
    <property type="evidence" value="ECO:0007669"/>
    <property type="project" value="UniProtKB-KW"/>
</dbReference>
<dbReference type="RefSeq" id="WP_051627620.1">
    <property type="nucleotide sequence ID" value="NZ_JNCA01000030.1"/>
</dbReference>
<keyword evidence="4" id="KW-0067">ATP-binding</keyword>
<keyword evidence="2" id="KW-0813">Transport</keyword>
<evidence type="ECO:0000256" key="1">
    <source>
        <dbReference type="ARBA" id="ARBA00005417"/>
    </source>
</evidence>
<evidence type="ECO:0000313" key="7">
    <source>
        <dbReference type="Proteomes" id="UP000027064"/>
    </source>
</evidence>
<protein>
    <recommendedName>
        <fullName evidence="5">ABC transporter domain-containing protein</fullName>
    </recommendedName>
</protein>
<reference evidence="6 7" key="1">
    <citation type="submission" date="2014-05" db="EMBL/GenBank/DDBJ databases">
        <title>Genome Sequence of Flavobacterium sp. EM1321.</title>
        <authorList>
            <person name="Shin S.-K."/>
            <person name="Yi H."/>
        </authorList>
    </citation>
    <scope>NUCLEOTIDE SEQUENCE [LARGE SCALE GENOMIC DNA]</scope>
    <source>
        <strain evidence="6 7">EM1321</strain>
    </source>
</reference>